<evidence type="ECO:0000256" key="4">
    <source>
        <dbReference type="ARBA" id="ARBA00036749"/>
    </source>
</evidence>
<dbReference type="PROSITE" id="PS50889">
    <property type="entry name" value="S4"/>
    <property type="match status" value="1"/>
</dbReference>
<dbReference type="Proteomes" id="UP001169760">
    <property type="component" value="Unassembled WGS sequence"/>
</dbReference>
<dbReference type="Gene3D" id="3.30.70.580">
    <property type="entry name" value="Pseudouridine synthase I, catalytic domain, N-terminal subdomain"/>
    <property type="match status" value="1"/>
</dbReference>
<dbReference type="PANTHER" id="PTHR47683">
    <property type="entry name" value="PSEUDOURIDINE SYNTHASE FAMILY PROTEIN-RELATED"/>
    <property type="match status" value="1"/>
</dbReference>
<comment type="similarity">
    <text evidence="1 7">Belongs to the pseudouridine synthase RsuA family.</text>
</comment>
<dbReference type="GO" id="GO:0003723">
    <property type="term" value="F:RNA binding"/>
    <property type="evidence" value="ECO:0007669"/>
    <property type="project" value="UniProtKB-KW"/>
</dbReference>
<dbReference type="AlphaFoldDB" id="A0AAW7X8S6"/>
<evidence type="ECO:0000313" key="10">
    <source>
        <dbReference type="Proteomes" id="UP001169760"/>
    </source>
</evidence>
<name>A0AAW7X8S6_9GAMM</name>
<dbReference type="InterPro" id="IPR006145">
    <property type="entry name" value="PsdUridine_synth_RsuA/RluA"/>
</dbReference>
<evidence type="ECO:0000256" key="2">
    <source>
        <dbReference type="ARBA" id="ARBA00022884"/>
    </source>
</evidence>
<reference evidence="9" key="1">
    <citation type="submission" date="2023-07" db="EMBL/GenBank/DDBJ databases">
        <title>Genome content predicts the carbon catabolic preferences of heterotrophic bacteria.</title>
        <authorList>
            <person name="Gralka M."/>
        </authorList>
    </citation>
    <scope>NUCLEOTIDE SEQUENCE</scope>
    <source>
        <strain evidence="9">I3M17_2</strain>
    </source>
</reference>
<dbReference type="Gene3D" id="3.30.70.1560">
    <property type="entry name" value="Alpha-L RNA-binding motif"/>
    <property type="match status" value="1"/>
</dbReference>
<dbReference type="PANTHER" id="PTHR47683:SF4">
    <property type="entry name" value="PSEUDOURIDINE SYNTHASE"/>
    <property type="match status" value="1"/>
</dbReference>
<accession>A0AAW7X8S6</accession>
<dbReference type="Pfam" id="PF00849">
    <property type="entry name" value="PseudoU_synth_2"/>
    <property type="match status" value="1"/>
</dbReference>
<keyword evidence="2 6" id="KW-0694">RNA-binding</keyword>
<evidence type="ECO:0000256" key="6">
    <source>
        <dbReference type="PROSITE-ProRule" id="PRU00182"/>
    </source>
</evidence>
<dbReference type="Gene3D" id="3.10.290.10">
    <property type="entry name" value="RNA-binding S4 domain"/>
    <property type="match status" value="1"/>
</dbReference>
<dbReference type="InterPro" id="IPR020103">
    <property type="entry name" value="PsdUridine_synth_cat_dom_sf"/>
</dbReference>
<comment type="function">
    <text evidence="5">Responsible for synthesis of pseudouridine from uracil-516 in 16S ribosomal RNA.</text>
</comment>
<dbReference type="GO" id="GO:0001522">
    <property type="term" value="P:pseudouridine synthesis"/>
    <property type="evidence" value="ECO:0007669"/>
    <property type="project" value="InterPro"/>
</dbReference>
<dbReference type="NCBIfam" id="TIGR00093">
    <property type="entry name" value="pseudouridine synthase"/>
    <property type="match status" value="1"/>
</dbReference>
<comment type="caution">
    <text evidence="9">The sequence shown here is derived from an EMBL/GenBank/DDBJ whole genome shotgun (WGS) entry which is preliminary data.</text>
</comment>
<dbReference type="RefSeq" id="WP_303493430.1">
    <property type="nucleotide sequence ID" value="NZ_JAUOPB010000011.1"/>
</dbReference>
<evidence type="ECO:0000256" key="5">
    <source>
        <dbReference type="ARBA" id="ARBA00037590"/>
    </source>
</evidence>
<sequence>MTSKHARLDRFISLNSNLNRRDVRLAIAQKRILVNGKHASNIHQVVSQFCHITFDNQTLQANTPVYIMLNKPAGRVSATKDSTHPTVVGCLPQYLQANIHIVGRLDFNSTGLMLLTNNGAWSRHLTSPENKVNKIYEVELERTINDDEWPQYISAFASGMYFAFEDLTTQPAKLERLTATRARVTLVEGRYHQIKRMFGRFRNKVIALHRTHIGALSLDPALQPGEHRLLNSEEIIKLSNATFTKTDLK</sequence>
<dbReference type="EMBL" id="JAUOPB010000011">
    <property type="protein sequence ID" value="MDO6423894.1"/>
    <property type="molecule type" value="Genomic_DNA"/>
</dbReference>
<dbReference type="CDD" id="cd02553">
    <property type="entry name" value="PseudoU_synth_RsuA"/>
    <property type="match status" value="1"/>
</dbReference>
<feature type="domain" description="Pseudouridine synthase RsuA/RluA-like" evidence="8">
    <location>
        <begin position="66"/>
        <end position="198"/>
    </location>
</feature>
<dbReference type="GO" id="GO:0160136">
    <property type="term" value="F:16S rRNA pseudouridine(516) synthase activity"/>
    <property type="evidence" value="ECO:0007669"/>
    <property type="project" value="UniProtKB-EC"/>
</dbReference>
<evidence type="ECO:0000256" key="3">
    <source>
        <dbReference type="ARBA" id="ARBA00023235"/>
    </source>
</evidence>
<dbReference type="InterPro" id="IPR042092">
    <property type="entry name" value="PsdUridine_s_RsuA/RluB/E/F_cat"/>
</dbReference>
<evidence type="ECO:0000256" key="1">
    <source>
        <dbReference type="ARBA" id="ARBA00008348"/>
    </source>
</evidence>
<dbReference type="EC" id="5.4.99.-" evidence="7"/>
<dbReference type="PROSITE" id="PS01149">
    <property type="entry name" value="PSI_RSU"/>
    <property type="match status" value="1"/>
</dbReference>
<dbReference type="InterPro" id="IPR018496">
    <property type="entry name" value="PsdUridine_synth_RsuA/RluB_CS"/>
</dbReference>
<comment type="catalytic activity">
    <reaction evidence="4">
        <text>uridine(516) in 16S rRNA = pseudouridine(516) in 16S rRNA</text>
        <dbReference type="Rhea" id="RHEA:38867"/>
        <dbReference type="Rhea" id="RHEA-COMP:10089"/>
        <dbReference type="Rhea" id="RHEA-COMP:10090"/>
        <dbReference type="ChEBI" id="CHEBI:65314"/>
        <dbReference type="ChEBI" id="CHEBI:65315"/>
        <dbReference type="EC" id="5.4.99.19"/>
    </reaction>
</comment>
<gene>
    <name evidence="9" type="ORF">Q4521_15530</name>
</gene>
<dbReference type="InterPro" id="IPR020094">
    <property type="entry name" value="TruA/RsuA/RluB/E/F_N"/>
</dbReference>
<keyword evidence="3 7" id="KW-0413">Isomerase</keyword>
<dbReference type="SUPFAM" id="SSF55174">
    <property type="entry name" value="Alpha-L RNA-binding motif"/>
    <property type="match status" value="1"/>
</dbReference>
<protein>
    <recommendedName>
        <fullName evidence="7">Pseudouridine synthase</fullName>
        <ecNumber evidence="7">5.4.99.-</ecNumber>
    </recommendedName>
</protein>
<proteinExistence type="inferred from homology"/>
<dbReference type="SUPFAM" id="SSF55120">
    <property type="entry name" value="Pseudouridine synthase"/>
    <property type="match status" value="1"/>
</dbReference>
<evidence type="ECO:0000313" key="9">
    <source>
        <dbReference type="EMBL" id="MDO6423894.1"/>
    </source>
</evidence>
<dbReference type="InterPro" id="IPR050343">
    <property type="entry name" value="RsuA_PseudoU_synthase"/>
</dbReference>
<dbReference type="InterPro" id="IPR036986">
    <property type="entry name" value="S4_RNA-bd_sf"/>
</dbReference>
<evidence type="ECO:0000259" key="8">
    <source>
        <dbReference type="Pfam" id="PF00849"/>
    </source>
</evidence>
<organism evidence="9 10">
    <name type="scientific">Saccharophagus degradans</name>
    <dbReference type="NCBI Taxonomy" id="86304"/>
    <lineage>
        <taxon>Bacteria</taxon>
        <taxon>Pseudomonadati</taxon>
        <taxon>Pseudomonadota</taxon>
        <taxon>Gammaproteobacteria</taxon>
        <taxon>Cellvibrionales</taxon>
        <taxon>Cellvibrionaceae</taxon>
        <taxon>Saccharophagus</taxon>
    </lineage>
</organism>
<dbReference type="InterPro" id="IPR000748">
    <property type="entry name" value="PsdUridine_synth_RsuA/RluB/E/F"/>
</dbReference>
<evidence type="ECO:0000256" key="7">
    <source>
        <dbReference type="RuleBase" id="RU003887"/>
    </source>
</evidence>
<dbReference type="GO" id="GO:0006364">
    <property type="term" value="P:rRNA processing"/>
    <property type="evidence" value="ECO:0007669"/>
    <property type="project" value="UniProtKB-ARBA"/>
</dbReference>